<dbReference type="InterPro" id="IPR011059">
    <property type="entry name" value="Metal-dep_hydrolase_composite"/>
</dbReference>
<sequence length="455" mass="51861">MKSILTGLIGILAVFSCSTREVYDLKITNANVLNVRSGTVEKNRTVLIQNGIIKEISGKKDYRSKETINASGKLVTPGFIDTHIHPTDIFGDYEKAPEYLQEDKLPMMRKALSDQYVPYGTTTVMTMGQPEKWIKPLLKWQNQPDHGSVEFYLCGGALISKDNRTPYIAHTEVTSPEMAGKKIVEYHNLGIKNIKLYYRLKEPEFSAVTKAADSLNMKMFGHIGDFNPEYLNINQTLKLGLTNYEHLATIPNSIITSDEDWALLDKQFKDHFGDLNSEAKVIEFFLEQFRFISEHKTAEMQAFIKEMKDKNVTFSTTLHRIYEQIEPTFFTDRKDTALTQKQLDRSKENFAIMMKYVKEINDKGILLRLGSDMPNGGKVNLSELIILAKHGFRISDIFKIASYNGAKTIGIEKETGSVEKGKKADMIIWHQDPFENYSNFTSKITVIKGGRKYVE</sequence>
<dbReference type="InterPro" id="IPR032466">
    <property type="entry name" value="Metal_Hydrolase"/>
</dbReference>
<dbReference type="EMBL" id="JACHLE010000004">
    <property type="protein sequence ID" value="MBB4807583.1"/>
    <property type="molecule type" value="Genomic_DNA"/>
</dbReference>
<dbReference type="Pfam" id="PF01979">
    <property type="entry name" value="Amidohydro_1"/>
    <property type="match status" value="1"/>
</dbReference>
<keyword evidence="3" id="KW-1185">Reference proteome</keyword>
<dbReference type="SUPFAM" id="SSF51338">
    <property type="entry name" value="Composite domain of metallo-dependent hydrolases"/>
    <property type="match status" value="1"/>
</dbReference>
<dbReference type="InterPro" id="IPR051781">
    <property type="entry name" value="Metallo-dep_Hydrolase"/>
</dbReference>
<dbReference type="SUPFAM" id="SSF51556">
    <property type="entry name" value="Metallo-dependent hydrolases"/>
    <property type="match status" value="1"/>
</dbReference>
<dbReference type="RefSeq" id="WP_184190621.1">
    <property type="nucleotide sequence ID" value="NZ_JACHLE010000004.1"/>
</dbReference>
<dbReference type="PANTHER" id="PTHR43135">
    <property type="entry name" value="ALPHA-D-RIBOSE 1-METHYLPHOSPHONATE 5-TRIPHOSPHATE DIPHOSPHATASE"/>
    <property type="match status" value="1"/>
</dbReference>
<protein>
    <recommendedName>
        <fullName evidence="1">Amidohydrolase-related domain-containing protein</fullName>
    </recommendedName>
</protein>
<name>A0A840KJA0_9FLAO</name>
<gene>
    <name evidence="2" type="ORF">HNP38_002889</name>
</gene>
<feature type="domain" description="Amidohydrolase-related" evidence="1">
    <location>
        <begin position="74"/>
        <end position="449"/>
    </location>
</feature>
<evidence type="ECO:0000259" key="1">
    <source>
        <dbReference type="Pfam" id="PF01979"/>
    </source>
</evidence>
<evidence type="ECO:0000313" key="3">
    <source>
        <dbReference type="Proteomes" id="UP000592180"/>
    </source>
</evidence>
<organism evidence="2 3">
    <name type="scientific">Chryseobacterium defluvii</name>
    <dbReference type="NCBI Taxonomy" id="160396"/>
    <lineage>
        <taxon>Bacteria</taxon>
        <taxon>Pseudomonadati</taxon>
        <taxon>Bacteroidota</taxon>
        <taxon>Flavobacteriia</taxon>
        <taxon>Flavobacteriales</taxon>
        <taxon>Weeksellaceae</taxon>
        <taxon>Chryseobacterium group</taxon>
        <taxon>Chryseobacterium</taxon>
    </lineage>
</organism>
<comment type="caution">
    <text evidence="2">The sequence shown here is derived from an EMBL/GenBank/DDBJ whole genome shotgun (WGS) entry which is preliminary data.</text>
</comment>
<reference evidence="2 3" key="1">
    <citation type="submission" date="2020-08" db="EMBL/GenBank/DDBJ databases">
        <title>Functional genomics of gut bacteria from endangered species of beetles.</title>
        <authorList>
            <person name="Carlos-Shanley C."/>
        </authorList>
    </citation>
    <scope>NUCLEOTIDE SEQUENCE [LARGE SCALE GENOMIC DNA]</scope>
    <source>
        <strain evidence="2 3">S00151</strain>
    </source>
</reference>
<proteinExistence type="predicted"/>
<dbReference type="GO" id="GO:0016810">
    <property type="term" value="F:hydrolase activity, acting on carbon-nitrogen (but not peptide) bonds"/>
    <property type="evidence" value="ECO:0007669"/>
    <property type="project" value="InterPro"/>
</dbReference>
<dbReference type="AlphaFoldDB" id="A0A840KJA0"/>
<dbReference type="Proteomes" id="UP000592180">
    <property type="component" value="Unassembled WGS sequence"/>
</dbReference>
<dbReference type="Gene3D" id="2.30.40.10">
    <property type="entry name" value="Urease, subunit C, domain 1"/>
    <property type="match status" value="2"/>
</dbReference>
<dbReference type="PROSITE" id="PS51257">
    <property type="entry name" value="PROKAR_LIPOPROTEIN"/>
    <property type="match status" value="1"/>
</dbReference>
<evidence type="ECO:0000313" key="2">
    <source>
        <dbReference type="EMBL" id="MBB4807583.1"/>
    </source>
</evidence>
<accession>A0A840KJA0</accession>
<dbReference type="InterPro" id="IPR006680">
    <property type="entry name" value="Amidohydro-rel"/>
</dbReference>
<dbReference type="PANTHER" id="PTHR43135:SF3">
    <property type="entry name" value="ALPHA-D-RIBOSE 1-METHYLPHOSPHONATE 5-TRIPHOSPHATE DIPHOSPHATASE"/>
    <property type="match status" value="1"/>
</dbReference>